<dbReference type="GO" id="GO:0032259">
    <property type="term" value="P:methylation"/>
    <property type="evidence" value="ECO:0007669"/>
    <property type="project" value="UniProtKB-KW"/>
</dbReference>
<dbReference type="GO" id="GO:0035513">
    <property type="term" value="P:oxidative RNA demethylation"/>
    <property type="evidence" value="ECO:0007669"/>
    <property type="project" value="TreeGrafter"/>
</dbReference>
<dbReference type="InterPro" id="IPR037151">
    <property type="entry name" value="AlkB-like_sf"/>
</dbReference>
<dbReference type="GO" id="GO:0005737">
    <property type="term" value="C:cytoplasm"/>
    <property type="evidence" value="ECO:0007669"/>
    <property type="project" value="TreeGrafter"/>
</dbReference>
<feature type="binding site" evidence="5">
    <location>
        <position position="191"/>
    </location>
    <ligand>
        <name>Fe cation</name>
        <dbReference type="ChEBI" id="CHEBI:24875"/>
        <note>catalytic</note>
    </ligand>
</feature>
<evidence type="ECO:0000256" key="4">
    <source>
        <dbReference type="ARBA" id="ARBA00023004"/>
    </source>
</evidence>
<dbReference type="InterPro" id="IPR004574">
    <property type="entry name" value="Alkb"/>
</dbReference>
<evidence type="ECO:0000256" key="5">
    <source>
        <dbReference type="PIRSR" id="PIRSR604574-2"/>
    </source>
</evidence>
<keyword evidence="7" id="KW-0808">Transferase</keyword>
<dbReference type="GO" id="GO:0008198">
    <property type="term" value="F:ferrous iron binding"/>
    <property type="evidence" value="ECO:0007669"/>
    <property type="project" value="TreeGrafter"/>
</dbReference>
<dbReference type="PANTHER" id="PTHR16557">
    <property type="entry name" value="ALKYLATED DNA REPAIR PROTEIN ALKB-RELATED"/>
    <property type="match status" value="1"/>
</dbReference>
<sequence>MTASFDLFADSPEEQRVALGPQAVVLRQKASPLAAELVARIEDVLQHSPLYQMATPGGKPLSVRTTSCGTHGWSSDPTGYSYVRHHPLTDQAWPEIPAAWSALATEAAQEAGFAQFAPDTCLINQYGLDSKMALHQDRSEQDLRQPVVSISLGMSALFLWGGMQRSDKPAHVLLHHGDMVVWGGVDRLRFHGIKHLTGAPHPQLGAMRYNLTLRRAR</sequence>
<evidence type="ECO:0000256" key="3">
    <source>
        <dbReference type="ARBA" id="ARBA00023002"/>
    </source>
</evidence>
<protein>
    <submittedName>
        <fullName evidence="7">DNA oxidative demethylase AlkB</fullName>
        <ecNumber evidence="7">1.14.11.33</ecNumber>
    </submittedName>
</protein>
<dbReference type="OrthoDB" id="9796932at2"/>
<evidence type="ECO:0000313" key="7">
    <source>
        <dbReference type="EMBL" id="THJ30850.1"/>
    </source>
</evidence>
<dbReference type="EC" id="1.14.11.33" evidence="7"/>
<keyword evidence="3 7" id="KW-0560">Oxidoreductase</keyword>
<dbReference type="GO" id="GO:0035515">
    <property type="term" value="F:oxidative RNA demethylase activity"/>
    <property type="evidence" value="ECO:0007669"/>
    <property type="project" value="TreeGrafter"/>
</dbReference>
<keyword evidence="1 5" id="KW-0479">Metal-binding</keyword>
<accession>A0A4S5BF56</accession>
<dbReference type="PROSITE" id="PS51471">
    <property type="entry name" value="FE2OG_OXY"/>
    <property type="match status" value="1"/>
</dbReference>
<gene>
    <name evidence="7" type="primary">alkB</name>
    <name evidence="7" type="ORF">E8K88_16830</name>
</gene>
<comment type="caution">
    <text evidence="7">The sequence shown here is derived from an EMBL/GenBank/DDBJ whole genome shotgun (WGS) entry which is preliminary data.</text>
</comment>
<dbReference type="InterPro" id="IPR005123">
    <property type="entry name" value="Oxoglu/Fe-dep_dioxygenase_dom"/>
</dbReference>
<feature type="binding site" evidence="5">
    <location>
        <position position="135"/>
    </location>
    <ligand>
        <name>Fe cation</name>
        <dbReference type="ChEBI" id="CHEBI:24875"/>
        <note>catalytic</note>
    </ligand>
</feature>
<dbReference type="AlphaFoldDB" id="A0A4S5BF56"/>
<keyword evidence="7" id="KW-0489">Methyltransferase</keyword>
<dbReference type="PANTHER" id="PTHR16557:SF2">
    <property type="entry name" value="NUCLEIC ACID DIOXYGENASE ALKBH1"/>
    <property type="match status" value="1"/>
</dbReference>
<dbReference type="InterPro" id="IPR027450">
    <property type="entry name" value="AlkB-like"/>
</dbReference>
<dbReference type="GO" id="GO:0008168">
    <property type="term" value="F:methyltransferase activity"/>
    <property type="evidence" value="ECO:0007669"/>
    <property type="project" value="UniProtKB-KW"/>
</dbReference>
<proteinExistence type="predicted"/>
<evidence type="ECO:0000313" key="8">
    <source>
        <dbReference type="Proteomes" id="UP000306236"/>
    </source>
</evidence>
<dbReference type="Proteomes" id="UP000306236">
    <property type="component" value="Unassembled WGS sequence"/>
</dbReference>
<dbReference type="Pfam" id="PF13532">
    <property type="entry name" value="2OG-FeII_Oxy_2"/>
    <property type="match status" value="1"/>
</dbReference>
<comment type="cofactor">
    <cofactor evidence="5">
        <name>Fe(2+)</name>
        <dbReference type="ChEBI" id="CHEBI:29033"/>
    </cofactor>
    <text evidence="5">Binds 1 Fe(2+) ion per subunit.</text>
</comment>
<dbReference type="GO" id="GO:0035516">
    <property type="term" value="F:broad specificity oxidative DNA demethylase activity"/>
    <property type="evidence" value="ECO:0007669"/>
    <property type="project" value="UniProtKB-EC"/>
</dbReference>
<organism evidence="7 8">
    <name type="scientific">Lampropedia aestuarii</name>
    <dbReference type="NCBI Taxonomy" id="2562762"/>
    <lineage>
        <taxon>Bacteria</taxon>
        <taxon>Pseudomonadati</taxon>
        <taxon>Pseudomonadota</taxon>
        <taxon>Betaproteobacteria</taxon>
        <taxon>Burkholderiales</taxon>
        <taxon>Comamonadaceae</taxon>
        <taxon>Lampropedia</taxon>
    </lineage>
</organism>
<reference evidence="7 8" key="1">
    <citation type="submission" date="2019-04" db="EMBL/GenBank/DDBJ databases">
        <title>Lampropedia sp YIM MLB12 draf genome.</title>
        <authorList>
            <person name="Wang Y.-X."/>
        </authorList>
    </citation>
    <scope>NUCLEOTIDE SEQUENCE [LARGE SCALE GENOMIC DNA]</scope>
    <source>
        <strain evidence="7 8">YIM MLB12</strain>
    </source>
</reference>
<evidence type="ECO:0000259" key="6">
    <source>
        <dbReference type="PROSITE" id="PS51471"/>
    </source>
</evidence>
<keyword evidence="2" id="KW-0223">Dioxygenase</keyword>
<evidence type="ECO:0000256" key="2">
    <source>
        <dbReference type="ARBA" id="ARBA00022964"/>
    </source>
</evidence>
<dbReference type="Gene3D" id="2.60.120.590">
    <property type="entry name" value="Alpha-ketoglutarate-dependent dioxygenase AlkB-like"/>
    <property type="match status" value="1"/>
</dbReference>
<feature type="binding site" evidence="5">
    <location>
        <position position="137"/>
    </location>
    <ligand>
        <name>Fe cation</name>
        <dbReference type="ChEBI" id="CHEBI:24875"/>
        <note>catalytic</note>
    </ligand>
</feature>
<evidence type="ECO:0000256" key="1">
    <source>
        <dbReference type="ARBA" id="ARBA00022723"/>
    </source>
</evidence>
<feature type="domain" description="Fe2OG dioxygenase" evidence="6">
    <location>
        <begin position="117"/>
        <end position="217"/>
    </location>
</feature>
<dbReference type="NCBIfam" id="NF011930">
    <property type="entry name" value="PRK15401.1"/>
    <property type="match status" value="1"/>
</dbReference>
<dbReference type="RefSeq" id="WP_136407839.1">
    <property type="nucleotide sequence ID" value="NZ_SSWX01000032.1"/>
</dbReference>
<name>A0A4S5BF56_9BURK</name>
<keyword evidence="4 5" id="KW-0408">Iron</keyword>
<dbReference type="EMBL" id="SSWX01000032">
    <property type="protein sequence ID" value="THJ30850.1"/>
    <property type="molecule type" value="Genomic_DNA"/>
</dbReference>
<dbReference type="SUPFAM" id="SSF51197">
    <property type="entry name" value="Clavaminate synthase-like"/>
    <property type="match status" value="1"/>
</dbReference>
<keyword evidence="8" id="KW-1185">Reference proteome</keyword>